<dbReference type="EMBL" id="CAJGYM010000049">
    <property type="protein sequence ID" value="CAD6194916.1"/>
    <property type="molecule type" value="Genomic_DNA"/>
</dbReference>
<feature type="region of interest" description="Disordered" evidence="1">
    <location>
        <begin position="249"/>
        <end position="270"/>
    </location>
</feature>
<organism evidence="2 3">
    <name type="scientific">Caenorhabditis auriculariae</name>
    <dbReference type="NCBI Taxonomy" id="2777116"/>
    <lineage>
        <taxon>Eukaryota</taxon>
        <taxon>Metazoa</taxon>
        <taxon>Ecdysozoa</taxon>
        <taxon>Nematoda</taxon>
        <taxon>Chromadorea</taxon>
        <taxon>Rhabditida</taxon>
        <taxon>Rhabditina</taxon>
        <taxon>Rhabditomorpha</taxon>
        <taxon>Rhabditoidea</taxon>
        <taxon>Rhabditidae</taxon>
        <taxon>Peloderinae</taxon>
        <taxon>Caenorhabditis</taxon>
    </lineage>
</organism>
<evidence type="ECO:0000313" key="2">
    <source>
        <dbReference type="EMBL" id="CAD6194916.1"/>
    </source>
</evidence>
<dbReference type="Proteomes" id="UP000835052">
    <property type="component" value="Unassembled WGS sequence"/>
</dbReference>
<sequence length="568" mass="63842">MMDFHTITEAEVVCRKWKDFIQRRRRFFARYKVREAGLTFTISGDEGHVVFGEDSDFCKIFPLGNDFYQKVECIEPRELYLNSSMQGDLHVEFNSLPREWYTDAESLIMNYCGKGTGSELDDFLPRFTKLKKIDLMGHFWVETLAFILDNMKTITFLSLTVEDPDILQQPLNVRDPEIRALMRNQPQTGRRVADSVRREYEQHLASYIRRLPAQQRARIRREGEPPANEAVPEVANEPLGGVAEQVENRPANEEVANPPANEAAAAEPVANPPANEAVQEVANEPGAAEQLANLPAIEEAVAVADPPAIQEEVANQPANEDAMEVANEAIQEVAEEPLVAELVANLPANEAVQEVAEPVANLPANADAMEVANEVANEPVVAEQVANPPANEDVMEVANPPANEDVMEVANPPANEDVMEVANPPANEDVMEVANPPANEPVVAEQPGEQQPENRPRGPNMVATDEDLKTVIRKAVKLQRFELYNAENTYSTNMFIRFLQETDFAPKCQIHCKNWVSEKYKLHDWIRENCLVREQPDFLADGLDSMYHFDFRETLFSLTFGRVRRAQQ</sequence>
<keyword evidence="3" id="KW-1185">Reference proteome</keyword>
<feature type="region of interest" description="Disordered" evidence="1">
    <location>
        <begin position="439"/>
        <end position="462"/>
    </location>
</feature>
<proteinExistence type="predicted"/>
<protein>
    <submittedName>
        <fullName evidence="2">Uncharacterized protein</fullName>
    </submittedName>
</protein>
<evidence type="ECO:0000313" key="3">
    <source>
        <dbReference type="Proteomes" id="UP000835052"/>
    </source>
</evidence>
<feature type="compositionally biased region" description="Low complexity" evidence="1">
    <location>
        <begin position="253"/>
        <end position="270"/>
    </location>
</feature>
<evidence type="ECO:0000256" key="1">
    <source>
        <dbReference type="SAM" id="MobiDB-lite"/>
    </source>
</evidence>
<accession>A0A8S1HE05</accession>
<reference evidence="2" key="1">
    <citation type="submission" date="2020-10" db="EMBL/GenBank/DDBJ databases">
        <authorList>
            <person name="Kikuchi T."/>
        </authorList>
    </citation>
    <scope>NUCLEOTIDE SEQUENCE</scope>
    <source>
        <strain evidence="2">NKZ352</strain>
    </source>
</reference>
<name>A0A8S1HE05_9PELO</name>
<dbReference type="AlphaFoldDB" id="A0A8S1HE05"/>
<gene>
    <name evidence="2" type="ORF">CAUJ_LOCUS10835</name>
</gene>
<comment type="caution">
    <text evidence="2">The sequence shown here is derived from an EMBL/GenBank/DDBJ whole genome shotgun (WGS) entry which is preliminary data.</text>
</comment>